<sequence>MKKYIILYRESIRIAFAAASTYRADFILQSVIIILSNILFPLMTWLIYGAGASFEGWTLYQVLLIQSVFTMSMGVSSMLFTGIVWSTMEHVREGTLEIILIKPVDCMGYLLAATFSIENIGVVFGGAVLFGVALFHLPVPNLFLWFQFLFLFLLGVLVMLGINLLMAATSFKWVANSRIPELYQSVLRFGNYPQKIFSKSIQAITSFLIPVAMVGFFPAAALLQKTDSKMYIAVLPCILFAWVGIALYKYMIRQYEGVGG</sequence>
<dbReference type="Pfam" id="PF06182">
    <property type="entry name" value="ABC2_membrane_6"/>
    <property type="match status" value="1"/>
</dbReference>
<organism evidence="2 3">
    <name type="scientific">Anaeromicropila populeti</name>
    <dbReference type="NCBI Taxonomy" id="37658"/>
    <lineage>
        <taxon>Bacteria</taxon>
        <taxon>Bacillati</taxon>
        <taxon>Bacillota</taxon>
        <taxon>Clostridia</taxon>
        <taxon>Lachnospirales</taxon>
        <taxon>Lachnospiraceae</taxon>
        <taxon>Anaeromicropila</taxon>
    </lineage>
</organism>
<keyword evidence="1" id="KW-0812">Transmembrane</keyword>
<keyword evidence="1" id="KW-0472">Membrane</keyword>
<protein>
    <submittedName>
        <fullName evidence="2">ABC-2 type transport system permease protein</fullName>
    </submittedName>
</protein>
<feature type="transmembrane region" description="Helical" evidence="1">
    <location>
        <begin position="26"/>
        <end position="48"/>
    </location>
</feature>
<keyword evidence="1" id="KW-1133">Transmembrane helix</keyword>
<dbReference type="STRING" id="37658.SAMN05661086_01820"/>
<dbReference type="OrthoDB" id="9788195at2"/>
<dbReference type="PANTHER" id="PTHR36833">
    <property type="entry name" value="SLR0610 PROTEIN-RELATED"/>
    <property type="match status" value="1"/>
</dbReference>
<reference evidence="2 3" key="1">
    <citation type="submission" date="2016-10" db="EMBL/GenBank/DDBJ databases">
        <authorList>
            <person name="de Groot N.N."/>
        </authorList>
    </citation>
    <scope>NUCLEOTIDE SEQUENCE [LARGE SCALE GENOMIC DNA]</scope>
    <source>
        <strain evidence="2 3">743A</strain>
    </source>
</reference>
<proteinExistence type="predicted"/>
<dbReference type="EMBL" id="FOYZ01000006">
    <property type="protein sequence ID" value="SFR80670.1"/>
    <property type="molecule type" value="Genomic_DNA"/>
</dbReference>
<dbReference type="Proteomes" id="UP000199659">
    <property type="component" value="Unassembled WGS sequence"/>
</dbReference>
<feature type="transmembrane region" description="Helical" evidence="1">
    <location>
        <begin position="230"/>
        <end position="248"/>
    </location>
</feature>
<keyword evidence="3" id="KW-1185">Reference proteome</keyword>
<name>A0A1I6JQ62_9FIRM</name>
<dbReference type="InterPro" id="IPR010390">
    <property type="entry name" value="ABC-2_transporter-like"/>
</dbReference>
<feature type="transmembrane region" description="Helical" evidence="1">
    <location>
        <begin position="68"/>
        <end position="88"/>
    </location>
</feature>
<dbReference type="RefSeq" id="WP_092560371.1">
    <property type="nucleotide sequence ID" value="NZ_FOYZ01000006.1"/>
</dbReference>
<evidence type="ECO:0000313" key="3">
    <source>
        <dbReference type="Proteomes" id="UP000199659"/>
    </source>
</evidence>
<dbReference type="AlphaFoldDB" id="A0A1I6JQ62"/>
<evidence type="ECO:0000256" key="1">
    <source>
        <dbReference type="SAM" id="Phobius"/>
    </source>
</evidence>
<evidence type="ECO:0000313" key="2">
    <source>
        <dbReference type="EMBL" id="SFR80670.1"/>
    </source>
</evidence>
<feature type="transmembrane region" description="Helical" evidence="1">
    <location>
        <begin position="143"/>
        <end position="168"/>
    </location>
</feature>
<accession>A0A1I6JQ62</accession>
<feature type="transmembrane region" description="Helical" evidence="1">
    <location>
        <begin position="109"/>
        <end position="137"/>
    </location>
</feature>
<gene>
    <name evidence="2" type="ORF">SAMN05661086_01820</name>
</gene>
<dbReference type="PANTHER" id="PTHR36833:SF1">
    <property type="entry name" value="INTEGRAL MEMBRANE TRANSPORT PROTEIN"/>
    <property type="match status" value="1"/>
</dbReference>
<feature type="transmembrane region" description="Helical" evidence="1">
    <location>
        <begin position="203"/>
        <end position="224"/>
    </location>
</feature>